<protein>
    <recommendedName>
        <fullName evidence="1">Calcineurin-like phosphoesterase domain-containing protein</fullName>
    </recommendedName>
</protein>
<gene>
    <name evidence="2" type="ORF">SEUCBS140593_008408</name>
</gene>
<name>A0ABP0CL97_9PEZI</name>
<organism evidence="2 3">
    <name type="scientific">Sporothrix eucalyptigena</name>
    <dbReference type="NCBI Taxonomy" id="1812306"/>
    <lineage>
        <taxon>Eukaryota</taxon>
        <taxon>Fungi</taxon>
        <taxon>Dikarya</taxon>
        <taxon>Ascomycota</taxon>
        <taxon>Pezizomycotina</taxon>
        <taxon>Sordariomycetes</taxon>
        <taxon>Sordariomycetidae</taxon>
        <taxon>Ophiostomatales</taxon>
        <taxon>Ophiostomataceae</taxon>
        <taxon>Sporothrix</taxon>
    </lineage>
</organism>
<dbReference type="SUPFAM" id="SSF56300">
    <property type="entry name" value="Metallo-dependent phosphatases"/>
    <property type="match status" value="1"/>
</dbReference>
<keyword evidence="3" id="KW-1185">Reference proteome</keyword>
<sequence>MSIQIVSDLHLEAPKAYDLVDIEPVAPILALLGDIGNVKPHRNDLFDFLRRQLRQFDVVLFVPGNHEAYHASWRETVTILREMEDEFRQRRICGEYGLGEFVLLNRNTFRLPALPGRPDTVVLGCPLFSHIPAASEQAVSMGLNDFYQIDEDELDATPWDVEAHNDAHARDLAWLNKTVAALEWSSPKSSLLILTHWSPSLDPRTTDPRHKHSLISSAFGTDLSREKCFQSPNVKAWAFGHTHYNCDVQMERAGGSPPIRLVTNQKGYYFQQAIGYDIDKAICG</sequence>
<evidence type="ECO:0000313" key="3">
    <source>
        <dbReference type="Proteomes" id="UP001642482"/>
    </source>
</evidence>
<dbReference type="Pfam" id="PF00149">
    <property type="entry name" value="Metallophos"/>
    <property type="match status" value="1"/>
</dbReference>
<dbReference type="Proteomes" id="UP001642482">
    <property type="component" value="Unassembled WGS sequence"/>
</dbReference>
<evidence type="ECO:0000313" key="2">
    <source>
        <dbReference type="EMBL" id="CAK7232872.1"/>
    </source>
</evidence>
<dbReference type="EMBL" id="CAWUHD010000116">
    <property type="protein sequence ID" value="CAK7232872.1"/>
    <property type="molecule type" value="Genomic_DNA"/>
</dbReference>
<accession>A0ABP0CL97</accession>
<dbReference type="PANTHER" id="PTHR37844">
    <property type="entry name" value="SER/THR PROTEIN PHOSPHATASE SUPERFAMILY (AFU_ORTHOLOGUE AFUA_1G14840)"/>
    <property type="match status" value="1"/>
</dbReference>
<reference evidence="2 3" key="1">
    <citation type="submission" date="2024-01" db="EMBL/GenBank/DDBJ databases">
        <authorList>
            <person name="Allen C."/>
            <person name="Tagirdzhanova G."/>
        </authorList>
    </citation>
    <scope>NUCLEOTIDE SEQUENCE [LARGE SCALE GENOMIC DNA]</scope>
</reference>
<dbReference type="Gene3D" id="3.60.21.10">
    <property type="match status" value="1"/>
</dbReference>
<comment type="caution">
    <text evidence="2">The sequence shown here is derived from an EMBL/GenBank/DDBJ whole genome shotgun (WGS) entry which is preliminary data.</text>
</comment>
<evidence type="ECO:0000259" key="1">
    <source>
        <dbReference type="Pfam" id="PF00149"/>
    </source>
</evidence>
<feature type="domain" description="Calcineurin-like phosphoesterase" evidence="1">
    <location>
        <begin position="1"/>
        <end position="244"/>
    </location>
</feature>
<dbReference type="InterPro" id="IPR029052">
    <property type="entry name" value="Metallo-depent_PP-like"/>
</dbReference>
<dbReference type="PANTHER" id="PTHR37844:SF2">
    <property type="entry name" value="SER_THR PROTEIN PHOSPHATASE SUPERFAMILY (AFU_ORTHOLOGUE AFUA_1G14840)"/>
    <property type="match status" value="1"/>
</dbReference>
<proteinExistence type="predicted"/>
<dbReference type="InterPro" id="IPR004843">
    <property type="entry name" value="Calcineurin-like_PHP"/>
</dbReference>